<keyword evidence="3" id="KW-1185">Reference proteome</keyword>
<comment type="caution">
    <text evidence="2">The sequence shown here is derived from an EMBL/GenBank/DDBJ whole genome shotgun (WGS) entry which is preliminary data.</text>
</comment>
<feature type="compositionally biased region" description="Basic residues" evidence="1">
    <location>
        <begin position="209"/>
        <end position="221"/>
    </location>
</feature>
<feature type="region of interest" description="Disordered" evidence="1">
    <location>
        <begin position="196"/>
        <end position="239"/>
    </location>
</feature>
<evidence type="ECO:0000313" key="3">
    <source>
        <dbReference type="Proteomes" id="UP001205185"/>
    </source>
</evidence>
<sequence length="239" mass="25055">RTAKQGPKSRPCRAETLRVLSPHAKQVRPIEQLAPASPTVQVLGWQGKRERAELAPQGPRGAGLSRWAGADLTAAELAPAGPSVQALSRWAEADLTAGQLAPPGPSGQGLALWDEADLAEAGGTSDSEGPVAGQPADQAPSPAPLTESRWCQPRRPGLNVQCEVPPDWHGVGVREVSRKAAQTSVRAAFHQTVGVRTGRWPGPAGPSRRGCRLGRRGRRGRPGGFGPCRGLGRSCGGRR</sequence>
<reference evidence="2 3" key="1">
    <citation type="submission" date="2022-06" db="EMBL/GenBank/DDBJ databases">
        <title>Genomic Encyclopedia of Archaeal and Bacterial Type Strains, Phase II (KMG-II): from individual species to whole genera.</title>
        <authorList>
            <person name="Goeker M."/>
        </authorList>
    </citation>
    <scope>NUCLEOTIDE SEQUENCE [LARGE SCALE GENOMIC DNA]</scope>
    <source>
        <strain evidence="2 3">DSM 44255</strain>
    </source>
</reference>
<name>A0ABT1IBA4_9PSEU</name>
<evidence type="ECO:0000313" key="2">
    <source>
        <dbReference type="EMBL" id="MCP2269922.1"/>
    </source>
</evidence>
<feature type="compositionally biased region" description="Gly residues" evidence="1">
    <location>
        <begin position="222"/>
        <end position="239"/>
    </location>
</feature>
<organism evidence="2 3">
    <name type="scientific">Actinokineospora diospyrosa</name>
    <dbReference type="NCBI Taxonomy" id="103728"/>
    <lineage>
        <taxon>Bacteria</taxon>
        <taxon>Bacillati</taxon>
        <taxon>Actinomycetota</taxon>
        <taxon>Actinomycetes</taxon>
        <taxon>Pseudonocardiales</taxon>
        <taxon>Pseudonocardiaceae</taxon>
        <taxon>Actinokineospora</taxon>
    </lineage>
</organism>
<feature type="non-terminal residue" evidence="2">
    <location>
        <position position="1"/>
    </location>
</feature>
<accession>A0ABT1IBA4</accession>
<feature type="region of interest" description="Disordered" evidence="1">
    <location>
        <begin position="120"/>
        <end position="152"/>
    </location>
</feature>
<proteinExistence type="predicted"/>
<dbReference type="EMBL" id="JAMTCO010000005">
    <property type="protein sequence ID" value="MCP2269922.1"/>
    <property type="molecule type" value="Genomic_DNA"/>
</dbReference>
<evidence type="ECO:0000256" key="1">
    <source>
        <dbReference type="SAM" id="MobiDB-lite"/>
    </source>
</evidence>
<dbReference type="Proteomes" id="UP001205185">
    <property type="component" value="Unassembled WGS sequence"/>
</dbReference>
<gene>
    <name evidence="2" type="ORF">LV75_002411</name>
</gene>
<protein>
    <submittedName>
        <fullName evidence="2">Uncharacterized protein</fullName>
    </submittedName>
</protein>